<dbReference type="Pfam" id="PF04828">
    <property type="entry name" value="GFA"/>
    <property type="match status" value="1"/>
</dbReference>
<dbReference type="SUPFAM" id="SSF51316">
    <property type="entry name" value="Mss4-like"/>
    <property type="match status" value="1"/>
</dbReference>
<comment type="similarity">
    <text evidence="1">Belongs to the Gfa family.</text>
</comment>
<dbReference type="PANTHER" id="PTHR33337:SF40">
    <property type="entry name" value="CENP-V_GFA DOMAIN-CONTAINING PROTEIN-RELATED"/>
    <property type="match status" value="1"/>
</dbReference>
<protein>
    <submittedName>
        <fullName evidence="6">GFA family protein</fullName>
    </submittedName>
</protein>
<dbReference type="Gene3D" id="3.90.1590.10">
    <property type="entry name" value="glutathione-dependent formaldehyde- activating enzyme (gfa)"/>
    <property type="match status" value="1"/>
</dbReference>
<dbReference type="GO" id="GO:0016846">
    <property type="term" value="F:carbon-sulfur lyase activity"/>
    <property type="evidence" value="ECO:0007669"/>
    <property type="project" value="InterPro"/>
</dbReference>
<evidence type="ECO:0000313" key="7">
    <source>
        <dbReference type="Proteomes" id="UP000503017"/>
    </source>
</evidence>
<dbReference type="PANTHER" id="PTHR33337">
    <property type="entry name" value="GFA DOMAIN-CONTAINING PROTEIN"/>
    <property type="match status" value="1"/>
</dbReference>
<evidence type="ECO:0000256" key="3">
    <source>
        <dbReference type="ARBA" id="ARBA00022833"/>
    </source>
</evidence>
<keyword evidence="3" id="KW-0862">Zinc</keyword>
<dbReference type="AlphaFoldDB" id="A0A6M7WVN3"/>
<gene>
    <name evidence="6" type="ORF">EB235_23685</name>
</gene>
<evidence type="ECO:0000313" key="6">
    <source>
        <dbReference type="EMBL" id="QKD04114.1"/>
    </source>
</evidence>
<evidence type="ECO:0000256" key="4">
    <source>
        <dbReference type="ARBA" id="ARBA00023239"/>
    </source>
</evidence>
<dbReference type="InterPro" id="IPR011057">
    <property type="entry name" value="Mss4-like_sf"/>
</dbReference>
<dbReference type="PROSITE" id="PS51891">
    <property type="entry name" value="CENP_V_GFA"/>
    <property type="match status" value="1"/>
</dbReference>
<evidence type="ECO:0000259" key="5">
    <source>
        <dbReference type="PROSITE" id="PS51891"/>
    </source>
</evidence>
<name>A0A6M7WVN3_RHILI</name>
<feature type="domain" description="CENP-V/GFA" evidence="5">
    <location>
        <begin position="4"/>
        <end position="116"/>
    </location>
</feature>
<accession>A0A6M7WVN3</accession>
<dbReference type="GO" id="GO:0046872">
    <property type="term" value="F:metal ion binding"/>
    <property type="evidence" value="ECO:0007669"/>
    <property type="project" value="UniProtKB-KW"/>
</dbReference>
<keyword evidence="4" id="KW-0456">Lyase</keyword>
<dbReference type="RefSeq" id="WP_027028706.1">
    <property type="nucleotide sequence ID" value="NZ_CP033367.1"/>
</dbReference>
<evidence type="ECO:0000256" key="1">
    <source>
        <dbReference type="ARBA" id="ARBA00005495"/>
    </source>
</evidence>
<proteinExistence type="inferred from homology"/>
<dbReference type="InterPro" id="IPR006913">
    <property type="entry name" value="CENP-V/GFA"/>
</dbReference>
<keyword evidence="2" id="KW-0479">Metal-binding</keyword>
<dbReference type="Proteomes" id="UP000503017">
    <property type="component" value="Chromosome"/>
</dbReference>
<evidence type="ECO:0000256" key="2">
    <source>
        <dbReference type="ARBA" id="ARBA00022723"/>
    </source>
</evidence>
<reference evidence="6 7" key="1">
    <citation type="submission" date="2018-10" db="EMBL/GenBank/DDBJ databases">
        <authorList>
            <person name="Perry B.J."/>
            <person name="Sullivan J.T."/>
            <person name="Murphy R.J.T."/>
            <person name="Ramsay J.P."/>
            <person name="Ronson C.W."/>
        </authorList>
    </citation>
    <scope>NUCLEOTIDE SEQUENCE [LARGE SCALE GENOMIC DNA]</scope>
    <source>
        <strain evidence="6 7">R88b</strain>
    </source>
</reference>
<organism evidence="6 7">
    <name type="scientific">Mesorhizobium loti R88b</name>
    <dbReference type="NCBI Taxonomy" id="935548"/>
    <lineage>
        <taxon>Bacteria</taxon>
        <taxon>Pseudomonadati</taxon>
        <taxon>Pseudomonadota</taxon>
        <taxon>Alphaproteobacteria</taxon>
        <taxon>Hyphomicrobiales</taxon>
        <taxon>Phyllobacteriaceae</taxon>
        <taxon>Mesorhizobium</taxon>
    </lineage>
</organism>
<dbReference type="EMBL" id="CP033367">
    <property type="protein sequence ID" value="QKD04114.1"/>
    <property type="molecule type" value="Genomic_DNA"/>
</dbReference>
<sequence>MARYQGGCLCGAVRYRADVDPINERICHCRLCQKAIGAAFNARVLFRIDEVTIEGPLATVNTSPDLKRGFCPSCGTTMFSRRDSAGIIGVTTGSLDDPTLFRPQMHIFTASRQPWVVLDDGLPQYEAGPPPG</sequence>